<protein>
    <submittedName>
        <fullName evidence="2">LysR family transcriptional regulator</fullName>
    </submittedName>
</protein>
<dbReference type="PANTHER" id="PTHR30432:SF1">
    <property type="entry name" value="DNA-BINDING TRANSCRIPTIONAL DUAL REGULATOR MODE"/>
    <property type="match status" value="1"/>
</dbReference>
<dbReference type="Proteomes" id="UP000447355">
    <property type="component" value="Unassembled WGS sequence"/>
</dbReference>
<gene>
    <name evidence="2" type="ORF">GTP90_00190</name>
</gene>
<sequence>MKTPAIPQPAIRVRPRIYIGTDISVGPGKIDLLRRIDETRSIAAAARSLEIPYKRAWMLLDALNQAFGRPLVQTSSGGKGGGGATLTPLGQQLVICYAALEERLNADSTAELEALRSLATCP</sequence>
<dbReference type="AlphaFoldDB" id="A0A845GDD4"/>
<evidence type="ECO:0000259" key="1">
    <source>
        <dbReference type="Pfam" id="PF00126"/>
    </source>
</evidence>
<accession>A0A845GDD4</accession>
<reference evidence="2" key="1">
    <citation type="submission" date="2019-12" db="EMBL/GenBank/DDBJ databases">
        <title>Novel species isolated from a subtropical stream in China.</title>
        <authorList>
            <person name="Lu H."/>
        </authorList>
    </citation>
    <scope>NUCLEOTIDE SEQUENCE [LARGE SCALE GENOMIC DNA]</scope>
    <source>
        <strain evidence="2">FT81W</strain>
    </source>
</reference>
<dbReference type="RefSeq" id="WP_161081557.1">
    <property type="nucleotide sequence ID" value="NZ_WWCX01000001.1"/>
</dbReference>
<dbReference type="InterPro" id="IPR000847">
    <property type="entry name" value="LysR_HTH_N"/>
</dbReference>
<comment type="caution">
    <text evidence="2">The sequence shown here is derived from an EMBL/GenBank/DDBJ whole genome shotgun (WGS) entry which is preliminary data.</text>
</comment>
<dbReference type="InterPro" id="IPR036388">
    <property type="entry name" value="WH-like_DNA-bd_sf"/>
</dbReference>
<dbReference type="Gene3D" id="1.10.10.10">
    <property type="entry name" value="Winged helix-like DNA-binding domain superfamily/Winged helix DNA-binding domain"/>
    <property type="match status" value="1"/>
</dbReference>
<dbReference type="EMBL" id="WWCX01000001">
    <property type="protein sequence ID" value="MYM92274.1"/>
    <property type="molecule type" value="Genomic_DNA"/>
</dbReference>
<dbReference type="Pfam" id="PF00126">
    <property type="entry name" value="HTH_1"/>
    <property type="match status" value="1"/>
</dbReference>
<dbReference type="SUPFAM" id="SSF46785">
    <property type="entry name" value="Winged helix' DNA-binding domain"/>
    <property type="match status" value="1"/>
</dbReference>
<dbReference type="GO" id="GO:0003700">
    <property type="term" value="F:DNA-binding transcription factor activity"/>
    <property type="evidence" value="ECO:0007669"/>
    <property type="project" value="InterPro"/>
</dbReference>
<dbReference type="InterPro" id="IPR051815">
    <property type="entry name" value="Molybdate_resp_trans_reg"/>
</dbReference>
<proteinExistence type="predicted"/>
<evidence type="ECO:0000313" key="2">
    <source>
        <dbReference type="EMBL" id="MYM92274.1"/>
    </source>
</evidence>
<feature type="domain" description="HTH lysR-type" evidence="1">
    <location>
        <begin position="31"/>
        <end position="91"/>
    </location>
</feature>
<evidence type="ECO:0000313" key="3">
    <source>
        <dbReference type="Proteomes" id="UP000447355"/>
    </source>
</evidence>
<name>A0A845GDD4_9BURK</name>
<dbReference type="InterPro" id="IPR036390">
    <property type="entry name" value="WH_DNA-bd_sf"/>
</dbReference>
<dbReference type="PANTHER" id="PTHR30432">
    <property type="entry name" value="TRANSCRIPTIONAL REGULATOR MODE"/>
    <property type="match status" value="1"/>
</dbReference>
<organism evidence="2 3">
    <name type="scientific">Duganella vulcania</name>
    <dbReference type="NCBI Taxonomy" id="2692166"/>
    <lineage>
        <taxon>Bacteria</taxon>
        <taxon>Pseudomonadati</taxon>
        <taxon>Pseudomonadota</taxon>
        <taxon>Betaproteobacteria</taxon>
        <taxon>Burkholderiales</taxon>
        <taxon>Oxalobacteraceae</taxon>
        <taxon>Telluria group</taxon>
        <taxon>Duganella</taxon>
    </lineage>
</organism>